<protein>
    <submittedName>
        <fullName evidence="6">Flagellar brake protein</fullName>
    </submittedName>
</protein>
<evidence type="ECO:0000259" key="5">
    <source>
        <dbReference type="Pfam" id="PF12945"/>
    </source>
</evidence>
<evidence type="ECO:0000259" key="4">
    <source>
        <dbReference type="Pfam" id="PF07238"/>
    </source>
</evidence>
<dbReference type="InterPro" id="IPR012349">
    <property type="entry name" value="Split_barrel_FMN-bd"/>
</dbReference>
<evidence type="ECO:0000256" key="2">
    <source>
        <dbReference type="ARBA" id="ARBA00022741"/>
    </source>
</evidence>
<dbReference type="Pfam" id="PF12945">
    <property type="entry name" value="PilZNR"/>
    <property type="match status" value="1"/>
</dbReference>
<dbReference type="SUPFAM" id="SSF141371">
    <property type="entry name" value="PilZ domain-like"/>
    <property type="match status" value="2"/>
</dbReference>
<feature type="domain" description="Type III secretion system flagellar brake protein YcgR PilZN" evidence="5">
    <location>
        <begin position="25"/>
        <end position="111"/>
    </location>
</feature>
<dbReference type="Gene3D" id="2.30.110.10">
    <property type="entry name" value="Electron Transport, Fmn-binding Protein, Chain A"/>
    <property type="match status" value="1"/>
</dbReference>
<keyword evidence="3" id="KW-0975">Bacterial flagellum</keyword>
<dbReference type="Pfam" id="PF07238">
    <property type="entry name" value="PilZ"/>
    <property type="match status" value="1"/>
</dbReference>
<sequence length="234" mass="25986">MAPAPSPRVNQRQEVVDIMRQLRFGDILDVQFVKVGNVRIKCKLIGLDDANFLIFAVPKYAQQGHGDVLLEGMACVIRSIIEGEAGQCIAFRSIITDIIKSPKHLLFVKYPSEVERFSLRKQQRASTRIPATVTHRSSVSDQQIENDLSFDGIILDLSAGGCRFKMAWPESNGKLLLDSVFVYIRIPGKPESDTVIEGNIKSQSRDGHNHIAVGIKFEGATDLDELFAHLALDV</sequence>
<keyword evidence="7" id="KW-1185">Reference proteome</keyword>
<dbReference type="InterPro" id="IPR009875">
    <property type="entry name" value="PilZ_domain"/>
</dbReference>
<name>A0ABU7G486_9ALTE</name>
<keyword evidence="6" id="KW-0282">Flagellum</keyword>
<keyword evidence="1" id="KW-0973">c-di-GMP</keyword>
<evidence type="ECO:0000256" key="1">
    <source>
        <dbReference type="ARBA" id="ARBA00022636"/>
    </source>
</evidence>
<dbReference type="EMBL" id="JAYDYW010000006">
    <property type="protein sequence ID" value="MEE1674036.1"/>
    <property type="molecule type" value="Genomic_DNA"/>
</dbReference>
<evidence type="ECO:0000313" key="7">
    <source>
        <dbReference type="Proteomes" id="UP001310248"/>
    </source>
</evidence>
<organism evidence="6 7">
    <name type="scientific">Agarivorans aestuarii</name>
    <dbReference type="NCBI Taxonomy" id="1563703"/>
    <lineage>
        <taxon>Bacteria</taxon>
        <taxon>Pseudomonadati</taxon>
        <taxon>Pseudomonadota</taxon>
        <taxon>Gammaproteobacteria</taxon>
        <taxon>Alteromonadales</taxon>
        <taxon>Alteromonadaceae</taxon>
        <taxon>Agarivorans</taxon>
    </lineage>
</organism>
<keyword evidence="6" id="KW-0966">Cell projection</keyword>
<dbReference type="Proteomes" id="UP001310248">
    <property type="component" value="Unassembled WGS sequence"/>
</dbReference>
<evidence type="ECO:0000313" key="6">
    <source>
        <dbReference type="EMBL" id="MEE1674036.1"/>
    </source>
</evidence>
<keyword evidence="2" id="KW-0547">Nucleotide-binding</keyword>
<proteinExistence type="predicted"/>
<keyword evidence="6" id="KW-0969">Cilium</keyword>
<accession>A0ABU7G486</accession>
<gene>
    <name evidence="6" type="ORF">SNR37_003465</name>
</gene>
<feature type="domain" description="PilZ" evidence="4">
    <location>
        <begin position="122"/>
        <end position="222"/>
    </location>
</feature>
<evidence type="ECO:0000256" key="3">
    <source>
        <dbReference type="ARBA" id="ARBA00023143"/>
    </source>
</evidence>
<dbReference type="RefSeq" id="WP_329775243.1">
    <property type="nucleotide sequence ID" value="NZ_JAYDYW010000006.1"/>
</dbReference>
<comment type="caution">
    <text evidence="6">The sequence shown here is derived from an EMBL/GenBank/DDBJ whole genome shotgun (WGS) entry which is preliminary data.</text>
</comment>
<dbReference type="InterPro" id="IPR009926">
    <property type="entry name" value="T3SS_YcgR_PilZN"/>
</dbReference>
<dbReference type="Gene3D" id="2.40.10.220">
    <property type="entry name" value="predicted glycosyltransferase like domains"/>
    <property type="match status" value="1"/>
</dbReference>
<reference evidence="7" key="1">
    <citation type="submission" date="2023-07" db="EMBL/GenBank/DDBJ databases">
        <title>Draft genome sequence of Agarivorans aestuarii strain ZMCS4, a CAZymes producing bacteria isolated from the marine brown algae Clodostephus spongiosus.</title>
        <authorList>
            <person name="Lorente B."/>
            <person name="Cabral C."/>
            <person name="Frias J."/>
            <person name="Faria J."/>
            <person name="Toubarro D."/>
        </authorList>
    </citation>
    <scope>NUCLEOTIDE SEQUENCE [LARGE SCALE GENOMIC DNA]</scope>
    <source>
        <strain evidence="7">ZMCS4</strain>
    </source>
</reference>